<dbReference type="InterPro" id="IPR013785">
    <property type="entry name" value="Aldolase_TIM"/>
</dbReference>
<feature type="transmembrane region" description="Helical" evidence="7">
    <location>
        <begin position="529"/>
        <end position="549"/>
    </location>
</feature>
<feature type="transmembrane region" description="Helical" evidence="7">
    <location>
        <begin position="702"/>
        <end position="722"/>
    </location>
</feature>
<dbReference type="SUPFAM" id="SSF51569">
    <property type="entry name" value="Aldolase"/>
    <property type="match status" value="1"/>
</dbReference>
<feature type="transmembrane region" description="Helical" evidence="7">
    <location>
        <begin position="505"/>
        <end position="523"/>
    </location>
</feature>
<feature type="region of interest" description="Disordered" evidence="6">
    <location>
        <begin position="1"/>
        <end position="67"/>
    </location>
</feature>
<evidence type="ECO:0000256" key="6">
    <source>
        <dbReference type="SAM" id="MobiDB-lite"/>
    </source>
</evidence>
<feature type="region of interest" description="Disordered" evidence="6">
    <location>
        <begin position="95"/>
        <end position="115"/>
    </location>
</feature>
<dbReference type="InterPro" id="IPR048253">
    <property type="entry name" value="DRE_TIM_HCS_fun_bact"/>
</dbReference>
<name>A0A0L0N424_TOLOC</name>
<evidence type="ECO:0000256" key="5">
    <source>
        <dbReference type="ARBA" id="ARBA00023136"/>
    </source>
</evidence>
<dbReference type="PROSITE" id="PS00816">
    <property type="entry name" value="AIPM_HOMOCIT_SYNTH_2"/>
    <property type="match status" value="1"/>
</dbReference>
<dbReference type="Gene3D" id="3.20.20.70">
    <property type="entry name" value="Aldolase class I"/>
    <property type="match status" value="1"/>
</dbReference>
<dbReference type="PANTHER" id="PTHR10277:SF48">
    <property type="entry name" value="HOMOCITRATE SYNTHASE, CYTOSOLIC ISOZYME-RELATED"/>
    <property type="match status" value="1"/>
</dbReference>
<feature type="transmembrane region" description="Helical" evidence="7">
    <location>
        <begin position="476"/>
        <end position="496"/>
    </location>
</feature>
<evidence type="ECO:0000259" key="8">
    <source>
        <dbReference type="PROSITE" id="PS50991"/>
    </source>
</evidence>
<evidence type="ECO:0000256" key="7">
    <source>
        <dbReference type="SAM" id="Phobius"/>
    </source>
</evidence>
<feature type="transmembrane region" description="Helical" evidence="7">
    <location>
        <begin position="885"/>
        <end position="906"/>
    </location>
</feature>
<dbReference type="PROSITE" id="PS00815">
    <property type="entry name" value="AIPM_HOMOCIT_SYNTH_1"/>
    <property type="match status" value="1"/>
</dbReference>
<dbReference type="GO" id="GO:0022857">
    <property type="term" value="F:transmembrane transporter activity"/>
    <property type="evidence" value="ECO:0007669"/>
    <property type="project" value="InterPro"/>
</dbReference>
<dbReference type="GO" id="GO:0016020">
    <property type="term" value="C:membrane"/>
    <property type="evidence" value="ECO:0007669"/>
    <property type="project" value="UniProtKB-SubCell"/>
</dbReference>
<comment type="caution">
    <text evidence="9">The sequence shown here is derived from an EMBL/GenBank/DDBJ whole genome shotgun (WGS) entry which is preliminary data.</text>
</comment>
<keyword evidence="4 7" id="KW-1133">Transmembrane helix</keyword>
<dbReference type="Pfam" id="PF00682">
    <property type="entry name" value="HMGL-like"/>
    <property type="match status" value="1"/>
</dbReference>
<sequence>MATANNPISHHTSHTMGNGASSSSSSGIHGDTPHPIGHHTSHTMGNGASSSNNGAHGDGATSCVNGHNQGDVLDAPLMSPATDFFNWNMEHREADEGPLTDVSPCSSVSRDMDDSDVGTMTSDTTPMSSFVNLANFSIIDSTLREGEQFATAYFNTAQKIKIAQGLDDFGVDYIELTSPAASEQSRADCEAICKLGLRAKVLCHIRCNMDDARIAVQTGVDGINMCIGTSSQLMEHSHGKDMAYIAAKAQEVIEYVKSKNVEIRFSGEDSFRSDFSEILKLYSLVDRLGADRVGIADTVGGATPMEVYDKIDALRKAVSCDIETHFHNDTGCATANALVALEAGATHIDTTVLGIGERNGITPLGGLMACVMPTDRKFVLSKYRLEKLGYLENMVAQIRRPSSPDDEVSPSFNNTDDLRRVPDRLPVAKWLVTAIEVCDKFAFFGLSTPLQNYLQNARDDPLRPGAIGLGQAGATAMNQLFMLWCFVTPIAGAVIADQHLGRVRTITYASAAYLGGLVVLVASSRCEPGVALAGLLLAMTLIGVGTGGIRPNVNSLVAEQYRPPTTPLRKLPSGETVYVDTNLTLQRIFMIFLLLVNLGSMSSVVTTIIEQRHGFTAAFSLPAIAFTLGLAVLLSRRHSYTTSPPAGSVVLHALQILWIAFRNGRDLDAARPSLQRASLSRRLPWTDSFIDEMRTALSACKLFLFLPFFWAAYSQMLTNFVSQAATMETSGIPNDILANLDPLTIVVFIPVLEYIAFPFLRSLGITIPPIVRIALGYALASLALAYAAMVQRIIYSSPPCFEYPRAPDCHGGSLPNQVHVAVQMPAYILLGLSEILVSVTGLEYAFTRAPASMKSFVMSLFISTYAAGSLIALAITPFAVDPNFVWVYATLGLQTAIAGFSCWYLFAGGRIAAAGPAEVVLGTGHHTQACPVALRV</sequence>
<keyword evidence="10" id="KW-1185">Reference proteome</keyword>
<dbReference type="EMBL" id="LFRF01000025">
    <property type="protein sequence ID" value="KND88550.1"/>
    <property type="molecule type" value="Genomic_DNA"/>
</dbReference>
<dbReference type="InterPro" id="IPR000109">
    <property type="entry name" value="POT_fam"/>
</dbReference>
<feature type="transmembrane region" description="Helical" evidence="7">
    <location>
        <begin position="588"/>
        <end position="609"/>
    </location>
</feature>
<gene>
    <name evidence="9" type="ORF">TOPH_06891</name>
</gene>
<dbReference type="FunFam" id="3.20.20.70:FF:000032">
    <property type="entry name" value="Homocitrate synthase, mitochondrial"/>
    <property type="match status" value="1"/>
</dbReference>
<dbReference type="GO" id="GO:0005739">
    <property type="term" value="C:mitochondrion"/>
    <property type="evidence" value="ECO:0007669"/>
    <property type="project" value="TreeGrafter"/>
</dbReference>
<feature type="domain" description="Pyruvate carboxyltransferase" evidence="8">
    <location>
        <begin position="136"/>
        <end position="389"/>
    </location>
</feature>
<feature type="transmembrane region" description="Helical" evidence="7">
    <location>
        <begin position="824"/>
        <end position="844"/>
    </location>
</feature>
<dbReference type="Proteomes" id="UP000036947">
    <property type="component" value="Unassembled WGS sequence"/>
</dbReference>
<feature type="transmembrane region" description="Helical" evidence="7">
    <location>
        <begin position="773"/>
        <end position="795"/>
    </location>
</feature>
<feature type="transmembrane region" description="Helical" evidence="7">
    <location>
        <begin position="856"/>
        <end position="879"/>
    </location>
</feature>
<protein>
    <submittedName>
        <fullName evidence="9">Homocitrate synthase, mitochondrial</fullName>
    </submittedName>
</protein>
<keyword evidence="3 7" id="KW-0812">Transmembrane</keyword>
<organism evidence="9 10">
    <name type="scientific">Tolypocladium ophioglossoides (strain CBS 100239)</name>
    <name type="common">Snaketongue truffleclub</name>
    <name type="synonym">Elaphocordyceps ophioglossoides</name>
    <dbReference type="NCBI Taxonomy" id="1163406"/>
    <lineage>
        <taxon>Eukaryota</taxon>
        <taxon>Fungi</taxon>
        <taxon>Dikarya</taxon>
        <taxon>Ascomycota</taxon>
        <taxon>Pezizomycotina</taxon>
        <taxon>Sordariomycetes</taxon>
        <taxon>Hypocreomycetidae</taxon>
        <taxon>Hypocreales</taxon>
        <taxon>Ophiocordycipitaceae</taxon>
        <taxon>Tolypocladium</taxon>
    </lineage>
</organism>
<feature type="transmembrane region" description="Helical" evidence="7">
    <location>
        <begin position="742"/>
        <end position="761"/>
    </location>
</feature>
<dbReference type="OrthoDB" id="2015253at2759"/>
<accession>A0A0L0N424</accession>
<dbReference type="PANTHER" id="PTHR10277">
    <property type="entry name" value="HOMOCITRATE SYNTHASE-RELATED"/>
    <property type="match status" value="1"/>
</dbReference>
<dbReference type="InterPro" id="IPR050073">
    <property type="entry name" value="2-IPM_HCS-like"/>
</dbReference>
<dbReference type="GO" id="GO:0019878">
    <property type="term" value="P:lysine biosynthetic process via aminoadipic acid"/>
    <property type="evidence" value="ECO:0007669"/>
    <property type="project" value="TreeGrafter"/>
</dbReference>
<feature type="transmembrane region" description="Helical" evidence="7">
    <location>
        <begin position="615"/>
        <end position="634"/>
    </location>
</feature>
<evidence type="ECO:0000256" key="2">
    <source>
        <dbReference type="ARBA" id="ARBA00022679"/>
    </source>
</evidence>
<feature type="compositionally biased region" description="Polar residues" evidence="6">
    <location>
        <begin position="42"/>
        <end position="54"/>
    </location>
</feature>
<keyword evidence="2" id="KW-0808">Transferase</keyword>
<evidence type="ECO:0000256" key="4">
    <source>
        <dbReference type="ARBA" id="ARBA00022989"/>
    </source>
</evidence>
<dbReference type="InterPro" id="IPR000891">
    <property type="entry name" value="PYR_CT"/>
</dbReference>
<reference evidence="9 10" key="1">
    <citation type="journal article" date="2015" name="BMC Genomics">
        <title>The genome of the truffle-parasite Tolypocladium ophioglossoides and the evolution of antifungal peptaibiotics.</title>
        <authorList>
            <person name="Quandt C.A."/>
            <person name="Bushley K.E."/>
            <person name="Spatafora J.W."/>
        </authorList>
    </citation>
    <scope>NUCLEOTIDE SEQUENCE [LARGE SCALE GENOMIC DNA]</scope>
    <source>
        <strain evidence="9 10">CBS 100239</strain>
    </source>
</reference>
<dbReference type="Pfam" id="PF00854">
    <property type="entry name" value="PTR2"/>
    <property type="match status" value="1"/>
</dbReference>
<evidence type="ECO:0000313" key="10">
    <source>
        <dbReference type="Proteomes" id="UP000036947"/>
    </source>
</evidence>
<evidence type="ECO:0000313" key="9">
    <source>
        <dbReference type="EMBL" id="KND88550.1"/>
    </source>
</evidence>
<evidence type="ECO:0000256" key="1">
    <source>
        <dbReference type="ARBA" id="ARBA00004141"/>
    </source>
</evidence>
<dbReference type="InterPro" id="IPR036259">
    <property type="entry name" value="MFS_trans_sf"/>
</dbReference>
<proteinExistence type="predicted"/>
<dbReference type="GO" id="GO:0004410">
    <property type="term" value="F:homocitrate synthase activity"/>
    <property type="evidence" value="ECO:0007669"/>
    <property type="project" value="TreeGrafter"/>
</dbReference>
<dbReference type="AlphaFoldDB" id="A0A0L0N424"/>
<comment type="subcellular location">
    <subcellularLocation>
        <location evidence="1">Membrane</location>
        <topology evidence="1">Multi-pass membrane protein</topology>
    </subcellularLocation>
</comment>
<dbReference type="PROSITE" id="PS50991">
    <property type="entry name" value="PYR_CT"/>
    <property type="match status" value="1"/>
</dbReference>
<feature type="compositionally biased region" description="Polar residues" evidence="6">
    <location>
        <begin position="1"/>
        <end position="20"/>
    </location>
</feature>
<dbReference type="SUPFAM" id="SSF103473">
    <property type="entry name" value="MFS general substrate transporter"/>
    <property type="match status" value="1"/>
</dbReference>
<dbReference type="InterPro" id="IPR002034">
    <property type="entry name" value="AIPM/Hcit_synth_CS"/>
</dbReference>
<keyword evidence="5 7" id="KW-0472">Membrane</keyword>
<evidence type="ECO:0000256" key="3">
    <source>
        <dbReference type="ARBA" id="ARBA00022692"/>
    </source>
</evidence>
<dbReference type="CDD" id="cd07948">
    <property type="entry name" value="DRE_TIM_HCS"/>
    <property type="match status" value="1"/>
</dbReference>
<dbReference type="Gene3D" id="1.20.1250.20">
    <property type="entry name" value="MFS general substrate transporter like domains"/>
    <property type="match status" value="1"/>
</dbReference>